<keyword evidence="8 12" id="KW-0057">Aromatic amino acid biosynthesis</keyword>
<dbReference type="Proteomes" id="UP000824082">
    <property type="component" value="Unassembled WGS sequence"/>
</dbReference>
<evidence type="ECO:0000256" key="5">
    <source>
        <dbReference type="ARBA" id="ARBA00020653"/>
    </source>
</evidence>
<dbReference type="InterPro" id="IPR019999">
    <property type="entry name" value="Anth_synth_I-like"/>
</dbReference>
<evidence type="ECO:0000256" key="6">
    <source>
        <dbReference type="ARBA" id="ARBA00022605"/>
    </source>
</evidence>
<dbReference type="InterPro" id="IPR006805">
    <property type="entry name" value="Anth_synth_I_N"/>
</dbReference>
<evidence type="ECO:0000313" key="16">
    <source>
        <dbReference type="Proteomes" id="UP000824082"/>
    </source>
</evidence>
<evidence type="ECO:0000256" key="2">
    <source>
        <dbReference type="ARBA" id="ARBA00009562"/>
    </source>
</evidence>
<dbReference type="Pfam" id="PF00425">
    <property type="entry name" value="Chorismate_bind"/>
    <property type="match status" value="1"/>
</dbReference>
<evidence type="ECO:0000256" key="9">
    <source>
        <dbReference type="ARBA" id="ARBA00023239"/>
    </source>
</evidence>
<keyword evidence="9 12" id="KW-0456">Lyase</keyword>
<sequence>MLAPTLAQLRQQLKDHPAAPAVYSVLWDYATPVAVFDWLRREHQCCFLLESADHSSPGGRYSFLGFSPRLEITFRQHTAQVKSKEGAEEYTVENPMEFLRTLMKPYRTPTVPGLPKFTGGLIGYFGYDTVRYLEPTLTNVGEDDLQMPDCHLFLYDEIVAFDHFSNRLMLISNIRREEDVEQAYEQLRRKGEELVERISAPLKPQAPAYRGEMKITSNLNADAYQSMVEQAKEFILDGDIFQIVLSQRFEVENPPDSFEMYRRLRAENPSPYLYYFQHPDYCIAGASPEKLVSVENGIASTRPIAGTMPRGRTPQEDQQLEKDLLGDAKERSEHMMLVDLGRNDIGKVSRFGSVKVEQLMKIERYSQVMHLVSDVSGRLKPECDSLDALMAVLPAGTLSGAPKVRAMELIDSLEQYKRGVYGGTIGYLGFDGNLDTCICIRTALYRNGKAYVQAGAGIVADSSPEREYRETCNKAGAVLQAMEQAKELEQEVRV</sequence>
<gene>
    <name evidence="12 15" type="primary">trpE</name>
    <name evidence="15" type="ORF">IAD19_03170</name>
</gene>
<dbReference type="EMBL" id="DVMX01000059">
    <property type="protein sequence ID" value="HIU41531.1"/>
    <property type="molecule type" value="Genomic_DNA"/>
</dbReference>
<dbReference type="InterPro" id="IPR005801">
    <property type="entry name" value="ADC_synthase"/>
</dbReference>
<dbReference type="InterPro" id="IPR005256">
    <property type="entry name" value="Anth_synth_I_PabB"/>
</dbReference>
<dbReference type="PANTHER" id="PTHR11236:SF9">
    <property type="entry name" value="ANTHRANILATE SYNTHASE COMPONENT 1"/>
    <property type="match status" value="1"/>
</dbReference>
<evidence type="ECO:0000256" key="4">
    <source>
        <dbReference type="ARBA" id="ARBA00012266"/>
    </source>
</evidence>
<keyword evidence="6 12" id="KW-0028">Amino-acid biosynthesis</keyword>
<comment type="cofactor">
    <cofactor evidence="12">
        <name>Mg(2+)</name>
        <dbReference type="ChEBI" id="CHEBI:18420"/>
    </cofactor>
</comment>
<dbReference type="AlphaFoldDB" id="A0A9D1LJZ6"/>
<comment type="pathway">
    <text evidence="1 12">Amino-acid biosynthesis; L-tryptophan biosynthesis; L-tryptophan from chorismate: step 1/5.</text>
</comment>
<dbReference type="InterPro" id="IPR015890">
    <property type="entry name" value="Chorismate_C"/>
</dbReference>
<reference evidence="15" key="1">
    <citation type="submission" date="2020-10" db="EMBL/GenBank/DDBJ databases">
        <authorList>
            <person name="Gilroy R."/>
        </authorList>
    </citation>
    <scope>NUCLEOTIDE SEQUENCE</scope>
    <source>
        <strain evidence="15">4509</strain>
    </source>
</reference>
<dbReference type="GO" id="GO:0046872">
    <property type="term" value="F:metal ion binding"/>
    <property type="evidence" value="ECO:0007669"/>
    <property type="project" value="UniProtKB-KW"/>
</dbReference>
<name>A0A9D1LJZ6_9FIRM</name>
<evidence type="ECO:0000256" key="1">
    <source>
        <dbReference type="ARBA" id="ARBA00004873"/>
    </source>
</evidence>
<proteinExistence type="inferred from homology"/>
<evidence type="ECO:0000259" key="14">
    <source>
        <dbReference type="Pfam" id="PF04715"/>
    </source>
</evidence>
<comment type="catalytic activity">
    <reaction evidence="11 12">
        <text>chorismate + L-glutamine = anthranilate + pyruvate + L-glutamate + H(+)</text>
        <dbReference type="Rhea" id="RHEA:21732"/>
        <dbReference type="ChEBI" id="CHEBI:15361"/>
        <dbReference type="ChEBI" id="CHEBI:15378"/>
        <dbReference type="ChEBI" id="CHEBI:16567"/>
        <dbReference type="ChEBI" id="CHEBI:29748"/>
        <dbReference type="ChEBI" id="CHEBI:29985"/>
        <dbReference type="ChEBI" id="CHEBI:58359"/>
        <dbReference type="EC" id="4.1.3.27"/>
    </reaction>
</comment>
<evidence type="ECO:0000256" key="8">
    <source>
        <dbReference type="ARBA" id="ARBA00023141"/>
    </source>
</evidence>
<dbReference type="SUPFAM" id="SSF56322">
    <property type="entry name" value="ADC synthase"/>
    <property type="match status" value="1"/>
</dbReference>
<comment type="caution">
    <text evidence="15">The sequence shown here is derived from an EMBL/GenBank/DDBJ whole genome shotgun (WGS) entry which is preliminary data.</text>
</comment>
<dbReference type="EC" id="4.1.3.27" evidence="4 12"/>
<keyword evidence="12" id="KW-0479">Metal-binding</keyword>
<accession>A0A9D1LJZ6</accession>
<feature type="domain" description="Chorismate-utilising enzyme C-terminal" evidence="13">
    <location>
        <begin position="221"/>
        <end position="474"/>
    </location>
</feature>
<comment type="function">
    <text evidence="10 12">Part of a heterotetrameric complex that catalyzes the two-step biosynthesis of anthranilate, an intermediate in the biosynthesis of L-tryptophan. In the first step, the glutamine-binding beta subunit (TrpG) of anthranilate synthase (AS) provides the glutamine amidotransferase activity which generates ammonia as a substrate that, along with chorismate, is used in the second step, catalyzed by the large alpha subunit of AS (TrpE) to produce anthranilate. In the absence of TrpG, TrpE can synthesize anthranilate directly from chorismate and high concentrations of ammonia.</text>
</comment>
<keyword evidence="7 12" id="KW-0822">Tryptophan biosynthesis</keyword>
<evidence type="ECO:0000256" key="7">
    <source>
        <dbReference type="ARBA" id="ARBA00022822"/>
    </source>
</evidence>
<feature type="domain" description="Anthranilate synthase component I N-terminal" evidence="14">
    <location>
        <begin position="29"/>
        <end position="170"/>
    </location>
</feature>
<evidence type="ECO:0000313" key="15">
    <source>
        <dbReference type="EMBL" id="HIU41531.1"/>
    </source>
</evidence>
<dbReference type="PANTHER" id="PTHR11236">
    <property type="entry name" value="AMINOBENZOATE/ANTHRANILATE SYNTHASE"/>
    <property type="match status" value="1"/>
</dbReference>
<evidence type="ECO:0000256" key="10">
    <source>
        <dbReference type="ARBA" id="ARBA00025634"/>
    </source>
</evidence>
<comment type="subunit">
    <text evidence="3 12">Heterotetramer consisting of two non-identical subunits: a beta subunit (TrpG) and a large alpha subunit (TrpE).</text>
</comment>
<reference evidence="15" key="2">
    <citation type="journal article" date="2021" name="PeerJ">
        <title>Extensive microbial diversity within the chicken gut microbiome revealed by metagenomics and culture.</title>
        <authorList>
            <person name="Gilroy R."/>
            <person name="Ravi A."/>
            <person name="Getino M."/>
            <person name="Pursley I."/>
            <person name="Horton D.L."/>
            <person name="Alikhan N.F."/>
            <person name="Baker D."/>
            <person name="Gharbi K."/>
            <person name="Hall N."/>
            <person name="Watson M."/>
            <person name="Adriaenssens E.M."/>
            <person name="Foster-Nyarko E."/>
            <person name="Jarju S."/>
            <person name="Secka A."/>
            <person name="Antonio M."/>
            <person name="Oren A."/>
            <person name="Chaudhuri R.R."/>
            <person name="La Ragione R."/>
            <person name="Hildebrand F."/>
            <person name="Pallen M.J."/>
        </authorList>
    </citation>
    <scope>NUCLEOTIDE SEQUENCE</scope>
    <source>
        <strain evidence="15">4509</strain>
    </source>
</reference>
<dbReference type="PRINTS" id="PR00095">
    <property type="entry name" value="ANTSNTHASEI"/>
</dbReference>
<organism evidence="15 16">
    <name type="scientific">Candidatus Egerieicola faecale</name>
    <dbReference type="NCBI Taxonomy" id="2840774"/>
    <lineage>
        <taxon>Bacteria</taxon>
        <taxon>Bacillati</taxon>
        <taxon>Bacillota</taxon>
        <taxon>Clostridia</taxon>
        <taxon>Eubacteriales</taxon>
        <taxon>Oscillospiraceae</taxon>
        <taxon>Oscillospiraceae incertae sedis</taxon>
        <taxon>Candidatus Egerieicola</taxon>
    </lineage>
</organism>
<dbReference type="GO" id="GO:0004049">
    <property type="term" value="F:anthranilate synthase activity"/>
    <property type="evidence" value="ECO:0007669"/>
    <property type="project" value="UniProtKB-EC"/>
</dbReference>
<evidence type="ECO:0000256" key="12">
    <source>
        <dbReference type="RuleBase" id="RU364045"/>
    </source>
</evidence>
<dbReference type="Gene3D" id="3.60.120.10">
    <property type="entry name" value="Anthranilate synthase"/>
    <property type="match status" value="1"/>
</dbReference>
<dbReference type="Pfam" id="PF04715">
    <property type="entry name" value="Anth_synt_I_N"/>
    <property type="match status" value="1"/>
</dbReference>
<evidence type="ECO:0000256" key="11">
    <source>
        <dbReference type="ARBA" id="ARBA00047683"/>
    </source>
</evidence>
<comment type="similarity">
    <text evidence="2 12">Belongs to the anthranilate synthase component I family.</text>
</comment>
<dbReference type="GO" id="GO:0000162">
    <property type="term" value="P:L-tryptophan biosynthetic process"/>
    <property type="evidence" value="ECO:0007669"/>
    <property type="project" value="UniProtKB-KW"/>
</dbReference>
<keyword evidence="12" id="KW-0460">Magnesium</keyword>
<evidence type="ECO:0000259" key="13">
    <source>
        <dbReference type="Pfam" id="PF00425"/>
    </source>
</evidence>
<dbReference type="NCBIfam" id="TIGR00564">
    <property type="entry name" value="trpE_most"/>
    <property type="match status" value="1"/>
</dbReference>
<protein>
    <recommendedName>
        <fullName evidence="5 12">Anthranilate synthase component 1</fullName>
        <ecNumber evidence="4 12">4.1.3.27</ecNumber>
    </recommendedName>
</protein>
<evidence type="ECO:0000256" key="3">
    <source>
        <dbReference type="ARBA" id="ARBA00011575"/>
    </source>
</evidence>